<dbReference type="Pfam" id="PF00173">
    <property type="entry name" value="Cyt-b5"/>
    <property type="match status" value="1"/>
</dbReference>
<dbReference type="PROSITE" id="PS50255">
    <property type="entry name" value="CYTOCHROME_B5_2"/>
    <property type="match status" value="1"/>
</dbReference>
<dbReference type="Gene3D" id="3.10.120.10">
    <property type="entry name" value="Cytochrome b5-like heme/steroid binding domain"/>
    <property type="match status" value="1"/>
</dbReference>
<dbReference type="EMBL" id="JAQIZT010000010">
    <property type="protein sequence ID" value="KAJ6982546.1"/>
    <property type="molecule type" value="Genomic_DNA"/>
</dbReference>
<dbReference type="GO" id="GO:0016020">
    <property type="term" value="C:membrane"/>
    <property type="evidence" value="ECO:0007669"/>
    <property type="project" value="UniProtKB-SubCell"/>
</dbReference>
<dbReference type="GO" id="GO:0046872">
    <property type="term" value="F:metal ion binding"/>
    <property type="evidence" value="ECO:0007669"/>
    <property type="project" value="UniProtKB-UniRule"/>
</dbReference>
<name>A0AAD6MC47_9ROSI</name>
<evidence type="ECO:0000259" key="9">
    <source>
        <dbReference type="PROSITE" id="PS50255"/>
    </source>
</evidence>
<evidence type="ECO:0000256" key="3">
    <source>
        <dbReference type="ARBA" id="ARBA00022692"/>
    </source>
</evidence>
<keyword evidence="4 8" id="KW-0479">Metal-binding</keyword>
<dbReference type="SUPFAM" id="SSF55856">
    <property type="entry name" value="Cytochrome b5-like heme/steroid binding domain"/>
    <property type="match status" value="1"/>
</dbReference>
<accession>A0AAD6MC47</accession>
<keyword evidence="11" id="KW-1185">Reference proteome</keyword>
<keyword evidence="6 8" id="KW-0472">Membrane</keyword>
<proteinExistence type="inferred from homology"/>
<organism evidence="10 11">
    <name type="scientific">Populus alba x Populus x berolinensis</name>
    <dbReference type="NCBI Taxonomy" id="444605"/>
    <lineage>
        <taxon>Eukaryota</taxon>
        <taxon>Viridiplantae</taxon>
        <taxon>Streptophyta</taxon>
        <taxon>Embryophyta</taxon>
        <taxon>Tracheophyta</taxon>
        <taxon>Spermatophyta</taxon>
        <taxon>Magnoliopsida</taxon>
        <taxon>eudicotyledons</taxon>
        <taxon>Gunneridae</taxon>
        <taxon>Pentapetalae</taxon>
        <taxon>rosids</taxon>
        <taxon>fabids</taxon>
        <taxon>Malpighiales</taxon>
        <taxon>Salicaceae</taxon>
        <taxon>Saliceae</taxon>
        <taxon>Populus</taxon>
    </lineage>
</organism>
<feature type="transmembrane region" description="Helical" evidence="8">
    <location>
        <begin position="111"/>
        <end position="132"/>
    </location>
</feature>
<evidence type="ECO:0000256" key="6">
    <source>
        <dbReference type="ARBA" id="ARBA00023136"/>
    </source>
</evidence>
<dbReference type="InterPro" id="IPR018506">
    <property type="entry name" value="Cyt_B5_heme-BS"/>
</dbReference>
<protein>
    <recommendedName>
        <fullName evidence="9">Cytochrome b5 heme-binding domain-containing protein</fullName>
    </recommendedName>
</protein>
<dbReference type="PROSITE" id="PS00191">
    <property type="entry name" value="CYTOCHROME_B5_1"/>
    <property type="match status" value="1"/>
</dbReference>
<dbReference type="GO" id="GO:0020037">
    <property type="term" value="F:heme binding"/>
    <property type="evidence" value="ECO:0007669"/>
    <property type="project" value="UniProtKB-UniRule"/>
</dbReference>
<comment type="caution">
    <text evidence="10">The sequence shown here is derived from an EMBL/GenBank/DDBJ whole genome shotgun (WGS) entry which is preliminary data.</text>
</comment>
<evidence type="ECO:0000256" key="8">
    <source>
        <dbReference type="RuleBase" id="RU362121"/>
    </source>
</evidence>
<dbReference type="Proteomes" id="UP001164929">
    <property type="component" value="Chromosome 10"/>
</dbReference>
<dbReference type="AlphaFoldDB" id="A0AAD6MC47"/>
<sequence>MPTLTKLYTMQEAAQHNTPQDCWIVIDGKVYDVGSYLDEHPGGDDVILATTGKDATDEFEDAGHSKSARELLETFFIGELDLSATVIPELEISSKKQADYTQKLKDLTKQYWAVSVAIAGVSVVVGFLKSVLSWTKLLELLPKAHVHKLLDNIFCSCSSELCISKPRNFLKRQAYTGSNILYWRQKSQHFSNFCHNNITRSASTCDLIEIPISPLSSRSSYHARKQQKRAANAGILID</sequence>
<dbReference type="PANTHER" id="PTHR19359">
    <property type="entry name" value="CYTOCHROME B5"/>
    <property type="match status" value="1"/>
</dbReference>
<gene>
    <name evidence="10" type="ORF">NC653_025608</name>
</gene>
<comment type="similarity">
    <text evidence="7 8">Belongs to the cytochrome b5 family.</text>
</comment>
<keyword evidence="3 8" id="KW-0812">Transmembrane</keyword>
<evidence type="ECO:0000256" key="1">
    <source>
        <dbReference type="ARBA" id="ARBA00004370"/>
    </source>
</evidence>
<evidence type="ECO:0000256" key="7">
    <source>
        <dbReference type="ARBA" id="ARBA00038168"/>
    </source>
</evidence>
<dbReference type="PANTHER" id="PTHR19359:SF25">
    <property type="entry name" value="CYTOCHROME B5 HEME-BINDING DOMAIN-CONTAINING PROTEIN"/>
    <property type="match status" value="1"/>
</dbReference>
<dbReference type="SMART" id="SM01117">
    <property type="entry name" value="Cyt-b5"/>
    <property type="match status" value="1"/>
</dbReference>
<keyword evidence="5 8" id="KW-0408">Iron</keyword>
<reference evidence="10" key="1">
    <citation type="journal article" date="2023" name="Mol. Ecol. Resour.">
        <title>Chromosome-level genome assembly of a triploid poplar Populus alba 'Berolinensis'.</title>
        <authorList>
            <person name="Chen S."/>
            <person name="Yu Y."/>
            <person name="Wang X."/>
            <person name="Wang S."/>
            <person name="Zhang T."/>
            <person name="Zhou Y."/>
            <person name="He R."/>
            <person name="Meng N."/>
            <person name="Wang Y."/>
            <person name="Liu W."/>
            <person name="Liu Z."/>
            <person name="Liu J."/>
            <person name="Guo Q."/>
            <person name="Huang H."/>
            <person name="Sederoff R.R."/>
            <person name="Wang G."/>
            <person name="Qu G."/>
            <person name="Chen S."/>
        </authorList>
    </citation>
    <scope>NUCLEOTIDE SEQUENCE</scope>
    <source>
        <strain evidence="10">SC-2020</strain>
    </source>
</reference>
<evidence type="ECO:0000313" key="11">
    <source>
        <dbReference type="Proteomes" id="UP001164929"/>
    </source>
</evidence>
<evidence type="ECO:0000256" key="2">
    <source>
        <dbReference type="ARBA" id="ARBA00022617"/>
    </source>
</evidence>
<dbReference type="InterPro" id="IPR001199">
    <property type="entry name" value="Cyt_B5-like_heme/steroid-bd"/>
</dbReference>
<evidence type="ECO:0000313" key="10">
    <source>
        <dbReference type="EMBL" id="KAJ6982546.1"/>
    </source>
</evidence>
<comment type="subcellular location">
    <subcellularLocation>
        <location evidence="1">Membrane</location>
    </subcellularLocation>
</comment>
<dbReference type="InterPro" id="IPR050668">
    <property type="entry name" value="Cytochrome_b5"/>
</dbReference>
<evidence type="ECO:0000256" key="4">
    <source>
        <dbReference type="ARBA" id="ARBA00022723"/>
    </source>
</evidence>
<dbReference type="PRINTS" id="PR00363">
    <property type="entry name" value="CYTOCHROMEB5"/>
</dbReference>
<keyword evidence="2 8" id="KW-0349">Heme</keyword>
<dbReference type="InterPro" id="IPR036400">
    <property type="entry name" value="Cyt_B5-like_heme/steroid_sf"/>
</dbReference>
<evidence type="ECO:0000256" key="5">
    <source>
        <dbReference type="ARBA" id="ARBA00023004"/>
    </source>
</evidence>
<keyword evidence="8" id="KW-1133">Transmembrane helix</keyword>
<dbReference type="FunFam" id="3.10.120.10:FF:000002">
    <property type="entry name" value="Cytochrome b5 type B"/>
    <property type="match status" value="1"/>
</dbReference>
<feature type="domain" description="Cytochrome b5 heme-binding" evidence="9">
    <location>
        <begin position="5"/>
        <end position="81"/>
    </location>
</feature>